<feature type="region of interest" description="Disordered" evidence="1">
    <location>
        <begin position="47"/>
        <end position="125"/>
    </location>
</feature>
<proteinExistence type="predicted"/>
<gene>
    <name evidence="2" type="ORF">CHYS00102_LOCUS27570</name>
</gene>
<protein>
    <submittedName>
        <fullName evidence="2">Uncharacterized protein</fullName>
    </submittedName>
</protein>
<sequence>MPAASRTAIETQFGPDHTGIVYTPPTYSDHVAVSLLFKKEFRPASSDNISISSKKDAQPHRSQPSISSFFSVDISGSSCNKSKKRSKSDKTNTFFKVPNLNTKEKGPSKGSIENFLLPKRQKYQK</sequence>
<name>A0A7S1BWQ5_9STRA</name>
<dbReference type="AlphaFoldDB" id="A0A7S1BWQ5"/>
<accession>A0A7S1BWQ5</accession>
<evidence type="ECO:0000256" key="1">
    <source>
        <dbReference type="SAM" id="MobiDB-lite"/>
    </source>
</evidence>
<dbReference type="EMBL" id="HBFR01037817">
    <property type="protein sequence ID" value="CAD8900353.1"/>
    <property type="molecule type" value="Transcribed_RNA"/>
</dbReference>
<evidence type="ECO:0000313" key="2">
    <source>
        <dbReference type="EMBL" id="CAD8900353.1"/>
    </source>
</evidence>
<reference evidence="2" key="1">
    <citation type="submission" date="2021-01" db="EMBL/GenBank/DDBJ databases">
        <authorList>
            <person name="Corre E."/>
            <person name="Pelletier E."/>
            <person name="Niang G."/>
            <person name="Scheremetjew M."/>
            <person name="Finn R."/>
            <person name="Kale V."/>
            <person name="Holt S."/>
            <person name="Cochrane G."/>
            <person name="Meng A."/>
            <person name="Brown T."/>
            <person name="Cohen L."/>
        </authorList>
    </citation>
    <scope>NUCLEOTIDE SEQUENCE</scope>
    <source>
        <strain evidence="2">308</strain>
    </source>
</reference>
<organism evidence="2">
    <name type="scientific">Corethron hystrix</name>
    <dbReference type="NCBI Taxonomy" id="216773"/>
    <lineage>
        <taxon>Eukaryota</taxon>
        <taxon>Sar</taxon>
        <taxon>Stramenopiles</taxon>
        <taxon>Ochrophyta</taxon>
        <taxon>Bacillariophyta</taxon>
        <taxon>Coscinodiscophyceae</taxon>
        <taxon>Corethrophycidae</taxon>
        <taxon>Corethrales</taxon>
        <taxon>Corethraceae</taxon>
        <taxon>Corethron</taxon>
    </lineage>
</organism>
<feature type="compositionally biased region" description="Low complexity" evidence="1">
    <location>
        <begin position="65"/>
        <end position="80"/>
    </location>
</feature>